<evidence type="ECO:0000313" key="6">
    <source>
        <dbReference type="EMBL" id="OAJ59222.1"/>
    </source>
</evidence>
<evidence type="ECO:0000256" key="2">
    <source>
        <dbReference type="ARBA" id="ARBA00030892"/>
    </source>
</evidence>
<evidence type="ECO:0000256" key="4">
    <source>
        <dbReference type="ARBA" id="ARBA00033298"/>
    </source>
</evidence>
<dbReference type="GO" id="GO:0019243">
    <property type="term" value="P:methylglyoxal catabolic process to D-lactate via S-lactoyl-glutathione"/>
    <property type="evidence" value="ECO:0007669"/>
    <property type="project" value="TreeGrafter"/>
</dbReference>
<dbReference type="InterPro" id="IPR004360">
    <property type="entry name" value="Glyas_Fos-R_dOase_dom"/>
</dbReference>
<gene>
    <name evidence="6" type="ORF">A6V36_28200</name>
    <name evidence="7" type="ORF">A6V37_25805</name>
</gene>
<keyword evidence="7" id="KW-0456">Lyase</keyword>
<evidence type="ECO:0000256" key="3">
    <source>
        <dbReference type="ARBA" id="ARBA00032460"/>
    </source>
</evidence>
<evidence type="ECO:0000313" key="9">
    <source>
        <dbReference type="Proteomes" id="UP000078116"/>
    </source>
</evidence>
<dbReference type="Proteomes" id="UP000077961">
    <property type="component" value="Unassembled WGS sequence"/>
</dbReference>
<keyword evidence="8" id="KW-1185">Reference proteome</keyword>
<reference evidence="8 9" key="1">
    <citation type="submission" date="2016-04" db="EMBL/GenBank/DDBJ databases">
        <title>Reclassification of Paraburkholderia panaciterrae (Farh et al. 2015) Dobritsa &amp; Samadpour 2016 as a later homotypic synonym of Paraburkholderia ginsengiterrae (Farh et al. 2015) Dobritsa &amp; Samadpour 2016.</title>
        <authorList>
            <person name="Dobritsa A.P."/>
            <person name="Kutumbaka K."/>
            <person name="Samadpour M."/>
        </authorList>
    </citation>
    <scope>NUCLEOTIDE SEQUENCE [LARGE SCALE GENOMIC DNA]</scope>
    <source>
        <strain evidence="7 9">DCY85</strain>
        <strain evidence="6 8">DCY85-1</strain>
    </source>
</reference>
<dbReference type="AlphaFoldDB" id="A0A1A9N6W6"/>
<dbReference type="InterPro" id="IPR037523">
    <property type="entry name" value="VOC_core"/>
</dbReference>
<dbReference type="STRING" id="1462993.A6V36_28200"/>
<protein>
    <recommendedName>
        <fullName evidence="2">Aldoketomutase</fullName>
    </recommendedName>
    <alternativeName>
        <fullName evidence="1">Ketone-aldehyde mutase</fullName>
    </alternativeName>
    <alternativeName>
        <fullName evidence="3">Methylglyoxalase</fullName>
    </alternativeName>
    <alternativeName>
        <fullName evidence="4">S-D-lactoylglutathione methylglyoxal lyase</fullName>
    </alternativeName>
</protein>
<dbReference type="InterPro" id="IPR029068">
    <property type="entry name" value="Glyas_Bleomycin-R_OHBP_Dase"/>
</dbReference>
<organism evidence="7 9">
    <name type="scientific">Paraburkholderia ginsengiterrae</name>
    <dbReference type="NCBI Taxonomy" id="1462993"/>
    <lineage>
        <taxon>Bacteria</taxon>
        <taxon>Pseudomonadati</taxon>
        <taxon>Pseudomonadota</taxon>
        <taxon>Betaproteobacteria</taxon>
        <taxon>Burkholderiales</taxon>
        <taxon>Burkholderiaceae</taxon>
        <taxon>Paraburkholderia</taxon>
    </lineage>
</organism>
<proteinExistence type="predicted"/>
<dbReference type="GO" id="GO:0005737">
    <property type="term" value="C:cytoplasm"/>
    <property type="evidence" value="ECO:0007669"/>
    <property type="project" value="TreeGrafter"/>
</dbReference>
<dbReference type="Proteomes" id="UP000078116">
    <property type="component" value="Unassembled WGS sequence"/>
</dbReference>
<evidence type="ECO:0000313" key="7">
    <source>
        <dbReference type="EMBL" id="OAJ60164.1"/>
    </source>
</evidence>
<dbReference type="GO" id="GO:0004462">
    <property type="term" value="F:lactoylglutathione lyase activity"/>
    <property type="evidence" value="ECO:0007669"/>
    <property type="project" value="TreeGrafter"/>
</dbReference>
<accession>A0A1A9N6W6</accession>
<dbReference type="RefSeq" id="WP_064267827.1">
    <property type="nucleotide sequence ID" value="NZ_LXJZ01000151.1"/>
</dbReference>
<evidence type="ECO:0000313" key="8">
    <source>
        <dbReference type="Proteomes" id="UP000077961"/>
    </source>
</evidence>
<dbReference type="PANTHER" id="PTHR46036">
    <property type="entry name" value="LACTOYLGLUTATHIONE LYASE"/>
    <property type="match status" value="1"/>
</dbReference>
<dbReference type="Pfam" id="PF00903">
    <property type="entry name" value="Glyoxalase"/>
    <property type="match status" value="1"/>
</dbReference>
<dbReference type="PANTHER" id="PTHR46036:SF5">
    <property type="entry name" value="LACTOYLGLUTATHIONE LYASE"/>
    <property type="match status" value="1"/>
</dbReference>
<dbReference type="OrthoDB" id="9789841at2"/>
<comment type="caution">
    <text evidence="7">The sequence shown here is derived from an EMBL/GenBank/DDBJ whole genome shotgun (WGS) entry which is preliminary data.</text>
</comment>
<evidence type="ECO:0000259" key="5">
    <source>
        <dbReference type="PROSITE" id="PS51819"/>
    </source>
</evidence>
<sequence length="131" mass="15035">MAKIIHSMIRVHDLDRSLQFYKAALGLSPSHRLDFPDFSLVYLRNEENDFEIELTWNKGHEPAYTHGDGYGHVAVAVTGVEAERERMAALGIDPTVVREFKRGDELLARFFFIQDPDGYKIEVLERAGHYV</sequence>
<evidence type="ECO:0000256" key="1">
    <source>
        <dbReference type="ARBA" id="ARBA00030291"/>
    </source>
</evidence>
<feature type="domain" description="VOC" evidence="5">
    <location>
        <begin position="3"/>
        <end position="126"/>
    </location>
</feature>
<dbReference type="SUPFAM" id="SSF54593">
    <property type="entry name" value="Glyoxalase/Bleomycin resistance protein/Dihydroxybiphenyl dioxygenase"/>
    <property type="match status" value="1"/>
</dbReference>
<dbReference type="PROSITE" id="PS51819">
    <property type="entry name" value="VOC"/>
    <property type="match status" value="1"/>
</dbReference>
<dbReference type="Gene3D" id="3.10.180.10">
    <property type="entry name" value="2,3-Dihydroxybiphenyl 1,2-Dioxygenase, domain 1"/>
    <property type="match status" value="1"/>
</dbReference>
<dbReference type="EMBL" id="LXKA01000232">
    <property type="protein sequence ID" value="OAJ60164.1"/>
    <property type="molecule type" value="Genomic_DNA"/>
</dbReference>
<dbReference type="EMBL" id="LXJZ01000151">
    <property type="protein sequence ID" value="OAJ59222.1"/>
    <property type="molecule type" value="Genomic_DNA"/>
</dbReference>
<name>A0A1A9N6W6_9BURK</name>